<keyword evidence="3" id="KW-1185">Reference proteome</keyword>
<feature type="region of interest" description="Disordered" evidence="1">
    <location>
        <begin position="16"/>
        <end position="35"/>
    </location>
</feature>
<proteinExistence type="predicted"/>
<sequence>MAQPFQMMPGAYPSPFIGPPMSRPASHKGSQEWSLGSSSFFQSHHCGGFKHFHRW</sequence>
<comment type="caution">
    <text evidence="2">The sequence shown here is derived from an EMBL/GenBank/DDBJ whole genome shotgun (WGS) entry which is preliminary data.</text>
</comment>
<protein>
    <submittedName>
        <fullName evidence="2">Uncharacterized protein</fullName>
    </submittedName>
</protein>
<dbReference type="Proteomes" id="UP000593561">
    <property type="component" value="Unassembled WGS sequence"/>
</dbReference>
<dbReference type="EMBL" id="JABFAC010240265">
    <property type="protein sequence ID" value="MBA0635037.1"/>
    <property type="molecule type" value="Genomic_DNA"/>
</dbReference>
<evidence type="ECO:0000256" key="1">
    <source>
        <dbReference type="SAM" id="MobiDB-lite"/>
    </source>
</evidence>
<dbReference type="AlphaFoldDB" id="A0A7J8TA33"/>
<evidence type="ECO:0000313" key="2">
    <source>
        <dbReference type="EMBL" id="MBA0635037.1"/>
    </source>
</evidence>
<reference evidence="2 3" key="1">
    <citation type="journal article" date="2019" name="Genome Biol. Evol.">
        <title>Insights into the evolution of the New World diploid cottons (Gossypium, subgenus Houzingenia) based on genome sequencing.</title>
        <authorList>
            <person name="Grover C.E."/>
            <person name="Arick M.A. 2nd"/>
            <person name="Thrash A."/>
            <person name="Conover J.L."/>
            <person name="Sanders W.S."/>
            <person name="Peterson D.G."/>
            <person name="Frelichowski J.E."/>
            <person name="Scheffler J.A."/>
            <person name="Scheffler B.E."/>
            <person name="Wendel J.F."/>
        </authorList>
    </citation>
    <scope>NUCLEOTIDE SEQUENCE [LARGE SCALE GENOMIC DNA]</scope>
    <source>
        <strain evidence="2">27</strain>
        <tissue evidence="2">Leaf</tissue>
    </source>
</reference>
<gene>
    <name evidence="2" type="ORF">Godav_029112</name>
</gene>
<name>A0A7J8TA33_GOSDV</name>
<evidence type="ECO:0000313" key="3">
    <source>
        <dbReference type="Proteomes" id="UP000593561"/>
    </source>
</evidence>
<organism evidence="2 3">
    <name type="scientific">Gossypium davidsonii</name>
    <name type="common">Davidson's cotton</name>
    <name type="synonym">Gossypium klotzschianum subsp. davidsonii</name>
    <dbReference type="NCBI Taxonomy" id="34287"/>
    <lineage>
        <taxon>Eukaryota</taxon>
        <taxon>Viridiplantae</taxon>
        <taxon>Streptophyta</taxon>
        <taxon>Embryophyta</taxon>
        <taxon>Tracheophyta</taxon>
        <taxon>Spermatophyta</taxon>
        <taxon>Magnoliopsida</taxon>
        <taxon>eudicotyledons</taxon>
        <taxon>Gunneridae</taxon>
        <taxon>Pentapetalae</taxon>
        <taxon>rosids</taxon>
        <taxon>malvids</taxon>
        <taxon>Malvales</taxon>
        <taxon>Malvaceae</taxon>
        <taxon>Malvoideae</taxon>
        <taxon>Gossypium</taxon>
    </lineage>
</organism>
<accession>A0A7J8TA33</accession>